<evidence type="ECO:0000313" key="2">
    <source>
        <dbReference type="Proteomes" id="UP000184164"/>
    </source>
</evidence>
<dbReference type="STRING" id="1484053.SAMN05444274_10447"/>
<evidence type="ECO:0000313" key="1">
    <source>
        <dbReference type="EMBL" id="SHF20904.1"/>
    </source>
</evidence>
<reference evidence="2" key="1">
    <citation type="submission" date="2016-11" db="EMBL/GenBank/DDBJ databases">
        <authorList>
            <person name="Varghese N."/>
            <person name="Submissions S."/>
        </authorList>
    </citation>
    <scope>NUCLEOTIDE SEQUENCE [LARGE SCALE GENOMIC DNA]</scope>
    <source>
        <strain evidence="2">DSM 26910</strain>
    </source>
</reference>
<dbReference type="SUPFAM" id="SSF49464">
    <property type="entry name" value="Carboxypeptidase regulatory domain-like"/>
    <property type="match status" value="1"/>
</dbReference>
<organism evidence="1 2">
    <name type="scientific">Mariniphaga anaerophila</name>
    <dbReference type="NCBI Taxonomy" id="1484053"/>
    <lineage>
        <taxon>Bacteria</taxon>
        <taxon>Pseudomonadati</taxon>
        <taxon>Bacteroidota</taxon>
        <taxon>Bacteroidia</taxon>
        <taxon>Marinilabiliales</taxon>
        <taxon>Prolixibacteraceae</taxon>
        <taxon>Mariniphaga</taxon>
    </lineage>
</organism>
<proteinExistence type="predicted"/>
<dbReference type="Pfam" id="PF13715">
    <property type="entry name" value="CarbopepD_reg_2"/>
    <property type="match status" value="1"/>
</dbReference>
<keyword evidence="2" id="KW-1185">Reference proteome</keyword>
<dbReference type="Proteomes" id="UP000184164">
    <property type="component" value="Unassembled WGS sequence"/>
</dbReference>
<name>A0A1M4ZSB7_9BACT</name>
<accession>A0A1M4ZSB7</accession>
<gene>
    <name evidence="1" type="ORF">SAMN05444274_10447</name>
</gene>
<dbReference type="Gene3D" id="2.60.40.1120">
    <property type="entry name" value="Carboxypeptidase-like, regulatory domain"/>
    <property type="match status" value="1"/>
</dbReference>
<dbReference type="InterPro" id="IPR008969">
    <property type="entry name" value="CarboxyPept-like_regulatory"/>
</dbReference>
<protein>
    <submittedName>
        <fullName evidence="1">CarboxypepD_reg-like domain-containing protein</fullName>
    </submittedName>
</protein>
<dbReference type="AlphaFoldDB" id="A0A1M4ZSB7"/>
<dbReference type="EMBL" id="FQUM01000004">
    <property type="protein sequence ID" value="SHF20904.1"/>
    <property type="molecule type" value="Genomic_DNA"/>
</dbReference>
<sequence>MFSLIFLGTLFVFPRAIKAQLVSVSGYVKNYITDKPVENAAVYEAHSGIGTITNSDGYYRLWLKKGEQELKISNAGFEDSAPTFLTASDTIVSVNLKPRSFSEGSTIAGNKHRANVARREAKHMLARKNKKKKDDSYNGFLVHNID</sequence>
<dbReference type="RefSeq" id="WP_073000981.1">
    <property type="nucleotide sequence ID" value="NZ_FQUM01000004.1"/>
</dbReference>